<dbReference type="HAMAP" id="MF_00440">
    <property type="entry name" value="NrdR"/>
    <property type="match status" value="1"/>
</dbReference>
<evidence type="ECO:0000256" key="5">
    <source>
        <dbReference type="ARBA" id="ARBA00023015"/>
    </source>
</evidence>
<evidence type="ECO:0000256" key="6">
    <source>
        <dbReference type="ARBA" id="ARBA00023125"/>
    </source>
</evidence>
<evidence type="ECO:0000313" key="10">
    <source>
        <dbReference type="EMBL" id="QQA02090.1"/>
    </source>
</evidence>
<dbReference type="KEGG" id="tper:IWA51_05810"/>
<dbReference type="GO" id="GO:0003677">
    <property type="term" value="F:DNA binding"/>
    <property type="evidence" value="ECO:0007669"/>
    <property type="project" value="UniProtKB-KW"/>
</dbReference>
<organism evidence="10 11">
    <name type="scientific">Treponema peruense</name>
    <dbReference type="NCBI Taxonomy" id="2787628"/>
    <lineage>
        <taxon>Bacteria</taxon>
        <taxon>Pseudomonadati</taxon>
        <taxon>Spirochaetota</taxon>
        <taxon>Spirochaetia</taxon>
        <taxon>Spirochaetales</taxon>
        <taxon>Treponemataceae</taxon>
        <taxon>Treponema</taxon>
    </lineage>
</organism>
<dbReference type="PANTHER" id="PTHR30455">
    <property type="entry name" value="TRANSCRIPTIONAL REPRESSOR NRDR"/>
    <property type="match status" value="1"/>
</dbReference>
<evidence type="ECO:0000256" key="1">
    <source>
        <dbReference type="ARBA" id="ARBA00022491"/>
    </source>
</evidence>
<evidence type="ECO:0000313" key="11">
    <source>
        <dbReference type="Proteomes" id="UP000595224"/>
    </source>
</evidence>
<feature type="domain" description="ATP-cone" evidence="9">
    <location>
        <begin position="49"/>
        <end position="141"/>
    </location>
</feature>
<dbReference type="GO" id="GO:0005524">
    <property type="term" value="F:ATP binding"/>
    <property type="evidence" value="ECO:0007669"/>
    <property type="project" value="UniProtKB-UniRule"/>
</dbReference>
<keyword evidence="4 8" id="KW-0067">ATP-binding</keyword>
<dbReference type="AlphaFoldDB" id="A0A7T3RFG1"/>
<dbReference type="Proteomes" id="UP000595224">
    <property type="component" value="Chromosome"/>
</dbReference>
<evidence type="ECO:0000259" key="9">
    <source>
        <dbReference type="PROSITE" id="PS51161"/>
    </source>
</evidence>
<evidence type="ECO:0000256" key="8">
    <source>
        <dbReference type="HAMAP-Rule" id="MF_00440"/>
    </source>
</evidence>
<sequence length="155" mass="18107">MRCPYCGSLDDKVIESRTMANGESIRRRRECLSCGYRFTSYERIEEKPFMVIKRDGRREPFDLEKLSKGIERALEKRPVSTGMIEQIVNEIEDQAYTKGKSTREISTTDLGELVLDRLHDVDKVAYIRFASVYKHFNDLDEFVNEVNRLEAKNSD</sequence>
<evidence type="ECO:0000256" key="2">
    <source>
        <dbReference type="ARBA" id="ARBA00022741"/>
    </source>
</evidence>
<dbReference type="EMBL" id="CP064936">
    <property type="protein sequence ID" value="QQA02090.1"/>
    <property type="molecule type" value="Genomic_DNA"/>
</dbReference>
<dbReference type="Pfam" id="PF22811">
    <property type="entry name" value="Zn_ribbon_NrdR"/>
    <property type="match status" value="1"/>
</dbReference>
<feature type="zinc finger region" evidence="8">
    <location>
        <begin position="3"/>
        <end position="34"/>
    </location>
</feature>
<dbReference type="PROSITE" id="PS51161">
    <property type="entry name" value="ATP_CONE"/>
    <property type="match status" value="1"/>
</dbReference>
<dbReference type="Pfam" id="PF03477">
    <property type="entry name" value="ATP-cone"/>
    <property type="match status" value="1"/>
</dbReference>
<reference evidence="10 11" key="1">
    <citation type="submission" date="2020-11" db="EMBL/GenBank/DDBJ databases">
        <title>Treponema Peruensis nv. sp., first commensal Treponema isolated from human feces.</title>
        <authorList>
            <person name="Belkhou C."/>
            <person name="Raes J."/>
        </authorList>
    </citation>
    <scope>NUCLEOTIDE SEQUENCE [LARGE SCALE GENOMIC DNA]</scope>
    <source>
        <strain evidence="10 11">RCC2812</strain>
    </source>
</reference>
<keyword evidence="5 8" id="KW-0805">Transcription regulation</keyword>
<dbReference type="GO" id="GO:0045892">
    <property type="term" value="P:negative regulation of DNA-templated transcription"/>
    <property type="evidence" value="ECO:0007669"/>
    <property type="project" value="UniProtKB-UniRule"/>
</dbReference>
<keyword evidence="8" id="KW-0862">Zinc</keyword>
<dbReference type="RefSeq" id="WP_177527927.1">
    <property type="nucleotide sequence ID" value="NZ_CBCSHE010000006.1"/>
</dbReference>
<dbReference type="PANTHER" id="PTHR30455:SF2">
    <property type="entry name" value="TRANSCRIPTIONAL REPRESSOR NRDR"/>
    <property type="match status" value="1"/>
</dbReference>
<evidence type="ECO:0000256" key="3">
    <source>
        <dbReference type="ARBA" id="ARBA00022771"/>
    </source>
</evidence>
<protein>
    <recommendedName>
        <fullName evidence="8">Transcriptional repressor NrdR</fullName>
    </recommendedName>
</protein>
<keyword evidence="11" id="KW-1185">Reference proteome</keyword>
<accession>A0A7T3RFG1</accession>
<dbReference type="InterPro" id="IPR055173">
    <property type="entry name" value="NrdR-like_N"/>
</dbReference>
<dbReference type="InterPro" id="IPR003796">
    <property type="entry name" value="RNR_NrdR-like"/>
</dbReference>
<proteinExistence type="inferred from homology"/>
<comment type="similarity">
    <text evidence="8">Belongs to the NrdR family.</text>
</comment>
<keyword evidence="8" id="KW-0479">Metal-binding</keyword>
<evidence type="ECO:0000256" key="7">
    <source>
        <dbReference type="ARBA" id="ARBA00023163"/>
    </source>
</evidence>
<keyword evidence="1 8" id="KW-0678">Repressor</keyword>
<dbReference type="InterPro" id="IPR005144">
    <property type="entry name" value="ATP-cone_dom"/>
</dbReference>
<evidence type="ECO:0000256" key="4">
    <source>
        <dbReference type="ARBA" id="ARBA00022840"/>
    </source>
</evidence>
<keyword evidence="7 8" id="KW-0804">Transcription</keyword>
<dbReference type="GO" id="GO:0008270">
    <property type="term" value="F:zinc ion binding"/>
    <property type="evidence" value="ECO:0007669"/>
    <property type="project" value="UniProtKB-UniRule"/>
</dbReference>
<keyword evidence="3 8" id="KW-0863">Zinc-finger</keyword>
<comment type="cofactor">
    <cofactor evidence="8">
        <name>Zn(2+)</name>
        <dbReference type="ChEBI" id="CHEBI:29105"/>
    </cofactor>
    <text evidence="8">Binds 1 zinc ion.</text>
</comment>
<name>A0A7T3RFG1_9SPIR</name>
<gene>
    <name evidence="8 10" type="primary">nrdR</name>
    <name evidence="10" type="ORF">IWA51_05810</name>
</gene>
<dbReference type="NCBIfam" id="TIGR00244">
    <property type="entry name" value="transcriptional regulator NrdR"/>
    <property type="match status" value="1"/>
</dbReference>
<keyword evidence="2 8" id="KW-0547">Nucleotide-binding</keyword>
<keyword evidence="6 8" id="KW-0238">DNA-binding</keyword>
<comment type="function">
    <text evidence="8">Negatively regulates transcription of bacterial ribonucleotide reductase nrd genes and operons by binding to NrdR-boxes.</text>
</comment>